<dbReference type="AlphaFoldDB" id="A0A1H9EC29"/>
<evidence type="ECO:0000259" key="2">
    <source>
        <dbReference type="PROSITE" id="PS51898"/>
    </source>
</evidence>
<dbReference type="GO" id="GO:0003677">
    <property type="term" value="F:DNA binding"/>
    <property type="evidence" value="ECO:0007669"/>
    <property type="project" value="InterPro"/>
</dbReference>
<dbReference type="PROSITE" id="PS51898">
    <property type="entry name" value="TYR_RECOMBINASE"/>
    <property type="match status" value="1"/>
</dbReference>
<reference evidence="3 4" key="1">
    <citation type="submission" date="2016-10" db="EMBL/GenBank/DDBJ databases">
        <authorList>
            <person name="de Groot N.N."/>
        </authorList>
    </citation>
    <scope>NUCLEOTIDE SEQUENCE [LARGE SCALE GENOMIC DNA]</scope>
    <source>
        <strain evidence="3 4">ATCC 35958</strain>
    </source>
</reference>
<protein>
    <recommendedName>
        <fullName evidence="2">Tyr recombinase domain-containing protein</fullName>
    </recommendedName>
</protein>
<evidence type="ECO:0000313" key="4">
    <source>
        <dbReference type="Proteomes" id="UP000199766"/>
    </source>
</evidence>
<dbReference type="GO" id="GO:0015074">
    <property type="term" value="P:DNA integration"/>
    <property type="evidence" value="ECO:0007669"/>
    <property type="project" value="InterPro"/>
</dbReference>
<dbReference type="STRING" id="180197.SAMN02982919_00243"/>
<evidence type="ECO:0000313" key="3">
    <source>
        <dbReference type="EMBL" id="SEQ22538.1"/>
    </source>
</evidence>
<keyword evidence="4" id="KW-1185">Reference proteome</keyword>
<organism evidence="3 4">
    <name type="scientific">Giesbergeria anulus</name>
    <dbReference type="NCBI Taxonomy" id="180197"/>
    <lineage>
        <taxon>Bacteria</taxon>
        <taxon>Pseudomonadati</taxon>
        <taxon>Pseudomonadota</taxon>
        <taxon>Betaproteobacteria</taxon>
        <taxon>Burkholderiales</taxon>
        <taxon>Comamonadaceae</taxon>
        <taxon>Giesbergeria</taxon>
    </lineage>
</organism>
<dbReference type="RefSeq" id="WP_091451500.1">
    <property type="nucleotide sequence ID" value="NZ_FOGD01000001.1"/>
</dbReference>
<dbReference type="EMBL" id="FOGD01000001">
    <property type="protein sequence ID" value="SEQ22538.1"/>
    <property type="molecule type" value="Genomic_DNA"/>
</dbReference>
<gene>
    <name evidence="3" type="ORF">SAMN02982919_00243</name>
</gene>
<dbReference type="InterPro" id="IPR013762">
    <property type="entry name" value="Integrase-like_cat_sf"/>
</dbReference>
<dbReference type="GO" id="GO:0006310">
    <property type="term" value="P:DNA recombination"/>
    <property type="evidence" value="ECO:0007669"/>
    <property type="project" value="UniProtKB-KW"/>
</dbReference>
<feature type="domain" description="Tyr recombinase" evidence="2">
    <location>
        <begin position="137"/>
        <end position="344"/>
    </location>
</feature>
<dbReference type="InterPro" id="IPR002104">
    <property type="entry name" value="Integrase_catalytic"/>
</dbReference>
<keyword evidence="1" id="KW-0233">DNA recombination</keyword>
<dbReference type="Gene3D" id="1.10.443.10">
    <property type="entry name" value="Intergrase catalytic core"/>
    <property type="match status" value="1"/>
</dbReference>
<dbReference type="Proteomes" id="UP000199766">
    <property type="component" value="Unassembled WGS sequence"/>
</dbReference>
<evidence type="ECO:0000256" key="1">
    <source>
        <dbReference type="ARBA" id="ARBA00023172"/>
    </source>
</evidence>
<proteinExistence type="predicted"/>
<dbReference type="SUPFAM" id="SSF56349">
    <property type="entry name" value="DNA breaking-rejoining enzymes"/>
    <property type="match status" value="1"/>
</dbReference>
<sequence length="344" mass="38814">MQHQPPTGLAVFQQWRQAQSSTPSRRLGANPLEVYQDIWNAWLESLQPPVPAYPSDKPLPPACEWHQAQAEDVAHFLRIRAGQRAHHQPQRQLSEVTRRRYWRVLDRVYAYAVQQGWMTTSPVMELPKTERPKVVDQLGHCLPPFLWAQLPAHFPASDCLQGARDRAILLLLYELALAPEEVRTLRDDGLLDDNRMLVSVTSEAVPTALRVEGARKAQQRILSVPPPLGIALMDWLRYRHAHDPTLAGGLLFHSRKGGRPLSIRALFHVASKVIHEAHAAQPATAQTYPLQRVGPQVMRNTAVVTWLRAGMSEAEVVRRIGVDGVRALDHLRHQVALREPVSDT</sequence>
<name>A0A1H9EC29_9BURK</name>
<accession>A0A1H9EC29</accession>
<dbReference type="OrthoDB" id="8895916at2"/>
<dbReference type="InterPro" id="IPR011010">
    <property type="entry name" value="DNA_brk_join_enz"/>
</dbReference>